<evidence type="ECO:0000259" key="7">
    <source>
        <dbReference type="PROSITE" id="PS50967"/>
    </source>
</evidence>
<dbReference type="RefSeq" id="WP_246392785.1">
    <property type="nucleotide sequence ID" value="NZ_JACHXM010000003.1"/>
</dbReference>
<dbReference type="SUPFAM" id="SSF53098">
    <property type="entry name" value="Ribonuclease H-like"/>
    <property type="match status" value="1"/>
</dbReference>
<dbReference type="GO" id="GO:0008408">
    <property type="term" value="F:3'-5' exonuclease activity"/>
    <property type="evidence" value="ECO:0007669"/>
    <property type="project" value="InterPro"/>
</dbReference>
<protein>
    <recommendedName>
        <fullName evidence="6">Ribonuclease D</fullName>
        <shortName evidence="6">RNase D</shortName>
        <ecNumber evidence="6">3.1.13.5</ecNumber>
    </recommendedName>
</protein>
<dbReference type="SMART" id="SM00474">
    <property type="entry name" value="35EXOc"/>
    <property type="match status" value="1"/>
</dbReference>
<name>A0A7W5BWK7_9GAMM</name>
<dbReference type="PANTHER" id="PTHR47649">
    <property type="entry name" value="RIBONUCLEASE D"/>
    <property type="match status" value="1"/>
</dbReference>
<dbReference type="InterPro" id="IPR002562">
    <property type="entry name" value="3'-5'_exonuclease_dom"/>
</dbReference>
<comment type="similarity">
    <text evidence="6">Belongs to the RNase D family.</text>
</comment>
<evidence type="ECO:0000256" key="6">
    <source>
        <dbReference type="HAMAP-Rule" id="MF_01899"/>
    </source>
</evidence>
<dbReference type="GO" id="GO:0003676">
    <property type="term" value="F:nucleic acid binding"/>
    <property type="evidence" value="ECO:0007669"/>
    <property type="project" value="InterPro"/>
</dbReference>
<dbReference type="InterPro" id="IPR002121">
    <property type="entry name" value="HRDC_dom"/>
</dbReference>
<dbReference type="SMART" id="SM00341">
    <property type="entry name" value="HRDC"/>
    <property type="match status" value="1"/>
</dbReference>
<proteinExistence type="inferred from homology"/>
<dbReference type="PROSITE" id="PS50967">
    <property type="entry name" value="HRDC"/>
    <property type="match status" value="1"/>
</dbReference>
<reference evidence="8 9" key="1">
    <citation type="submission" date="2020-08" db="EMBL/GenBank/DDBJ databases">
        <title>Genomic Encyclopedia of Type Strains, Phase III (KMG-III): the genomes of soil and plant-associated and newly described type strains.</title>
        <authorList>
            <person name="Whitman W."/>
        </authorList>
    </citation>
    <scope>NUCLEOTIDE SEQUENCE [LARGE SCALE GENOMIC DNA]</scope>
    <source>
        <strain evidence="8 9">CECT 5995</strain>
    </source>
</reference>
<organism evidence="8 9">
    <name type="scientific">Halomonas organivorans</name>
    <dbReference type="NCBI Taxonomy" id="257772"/>
    <lineage>
        <taxon>Bacteria</taxon>
        <taxon>Pseudomonadati</taxon>
        <taxon>Pseudomonadota</taxon>
        <taxon>Gammaproteobacteria</taxon>
        <taxon>Oceanospirillales</taxon>
        <taxon>Halomonadaceae</taxon>
        <taxon>Halomonas</taxon>
    </lineage>
</organism>
<evidence type="ECO:0000313" key="8">
    <source>
        <dbReference type="EMBL" id="MBB3140169.1"/>
    </source>
</evidence>
<dbReference type="InterPro" id="IPR051086">
    <property type="entry name" value="RNase_D-like"/>
</dbReference>
<evidence type="ECO:0000256" key="5">
    <source>
        <dbReference type="ARBA" id="ARBA00022839"/>
    </source>
</evidence>
<dbReference type="HAMAP" id="MF_01899">
    <property type="entry name" value="RNase_D"/>
    <property type="match status" value="1"/>
</dbReference>
<dbReference type="NCBIfam" id="TIGR01388">
    <property type="entry name" value="rnd"/>
    <property type="match status" value="1"/>
</dbReference>
<dbReference type="GO" id="GO:0005737">
    <property type="term" value="C:cytoplasm"/>
    <property type="evidence" value="ECO:0007669"/>
    <property type="project" value="UniProtKB-SubCell"/>
</dbReference>
<comment type="caution">
    <text evidence="8">The sequence shown here is derived from an EMBL/GenBank/DDBJ whole genome shotgun (WGS) entry which is preliminary data.</text>
</comment>
<dbReference type="Pfam" id="PF01612">
    <property type="entry name" value="DNA_pol_A_exo1"/>
    <property type="match status" value="1"/>
</dbReference>
<dbReference type="PANTHER" id="PTHR47649:SF1">
    <property type="entry name" value="RIBONUCLEASE D"/>
    <property type="match status" value="1"/>
</dbReference>
<dbReference type="Proteomes" id="UP000525987">
    <property type="component" value="Unassembled WGS sequence"/>
</dbReference>
<dbReference type="Gene3D" id="1.10.150.80">
    <property type="entry name" value="HRDC domain"/>
    <property type="match status" value="2"/>
</dbReference>
<dbReference type="InterPro" id="IPR006292">
    <property type="entry name" value="RNase_D"/>
</dbReference>
<comment type="catalytic activity">
    <reaction evidence="6">
        <text>Exonucleolytic cleavage that removes extra residues from the 3'-terminus of tRNA to produce 5'-mononucleotides.</text>
        <dbReference type="EC" id="3.1.13.5"/>
    </reaction>
</comment>
<evidence type="ECO:0000256" key="4">
    <source>
        <dbReference type="ARBA" id="ARBA00022801"/>
    </source>
</evidence>
<dbReference type="InterPro" id="IPR036397">
    <property type="entry name" value="RNaseH_sf"/>
</dbReference>
<dbReference type="InterPro" id="IPR044876">
    <property type="entry name" value="HRDC_dom_sf"/>
</dbReference>
<comment type="subcellular location">
    <subcellularLocation>
        <location evidence="6">Cytoplasm</location>
    </subcellularLocation>
</comment>
<dbReference type="GO" id="GO:0033890">
    <property type="term" value="F:ribonuclease D activity"/>
    <property type="evidence" value="ECO:0007669"/>
    <property type="project" value="UniProtKB-UniRule"/>
</dbReference>
<keyword evidence="1 6" id="KW-0963">Cytoplasm</keyword>
<dbReference type="GO" id="GO:0042780">
    <property type="term" value="P:tRNA 3'-end processing"/>
    <property type="evidence" value="ECO:0007669"/>
    <property type="project" value="UniProtKB-UniRule"/>
</dbReference>
<evidence type="ECO:0000256" key="1">
    <source>
        <dbReference type="ARBA" id="ARBA00022490"/>
    </source>
</evidence>
<keyword evidence="3 6" id="KW-0540">Nuclease</keyword>
<evidence type="ECO:0000256" key="3">
    <source>
        <dbReference type="ARBA" id="ARBA00022722"/>
    </source>
</evidence>
<dbReference type="EMBL" id="JACHXM010000003">
    <property type="protein sequence ID" value="MBB3140169.1"/>
    <property type="molecule type" value="Genomic_DNA"/>
</dbReference>
<sequence length="377" mass="42214">MSLTPEIRWIDTPEALDAACAEVAGADVLALDTEFFRERTFHPVPALIQFCAGGPAFLVDPLEVECTANFRRLLSEGPLKLLHASSEDLEVFAQWAGAPVAPLVDTQIAQALLGEVPAMGYQKLVEHWVGETLPKDETRSNWLERPLSEAQKSYAALDVVYLLDVWTGQRESLERHGRLAWLEEDCAALVDQATRSDEADGQWYLRQRNLWRLGPRQIEAYRRMTIWREGEVRRRDLPRSWLVSDKLLFAIAERLPENRYELASVDGVKPPLVKREGDALLALIKEARHADEADLSPAPLSPLSPAFKRCLKAMKKVVGAEAESLGVAPEVLMRRRDLEALASARLRGRPLPLPVGWRGERLAATLERTLNEVGEPA</sequence>
<keyword evidence="5 6" id="KW-0269">Exonuclease</keyword>
<evidence type="ECO:0000256" key="2">
    <source>
        <dbReference type="ARBA" id="ARBA00022694"/>
    </source>
</evidence>
<dbReference type="InterPro" id="IPR012337">
    <property type="entry name" value="RNaseH-like_sf"/>
</dbReference>
<comment type="function">
    <text evidence="6">Exonuclease involved in the 3' processing of various precursor tRNAs. Initiates hydrolysis at the 3'-terminus of an RNA molecule and releases 5'-mononucleotides.</text>
</comment>
<comment type="cofactor">
    <cofactor evidence="6">
        <name>a divalent metal cation</name>
        <dbReference type="ChEBI" id="CHEBI:60240"/>
    </cofactor>
</comment>
<dbReference type="Gene3D" id="3.30.420.10">
    <property type="entry name" value="Ribonuclease H-like superfamily/Ribonuclease H"/>
    <property type="match status" value="1"/>
</dbReference>
<keyword evidence="4 6" id="KW-0378">Hydrolase</keyword>
<dbReference type="AlphaFoldDB" id="A0A7W5BWK7"/>
<keyword evidence="2 6" id="KW-0819">tRNA processing</keyword>
<gene>
    <name evidence="6" type="primary">rnd</name>
    <name evidence="8" type="ORF">FHR96_001021</name>
</gene>
<evidence type="ECO:0000313" key="9">
    <source>
        <dbReference type="Proteomes" id="UP000525987"/>
    </source>
</evidence>
<keyword evidence="9" id="KW-1185">Reference proteome</keyword>
<dbReference type="InterPro" id="IPR010997">
    <property type="entry name" value="HRDC-like_sf"/>
</dbReference>
<dbReference type="GO" id="GO:0000166">
    <property type="term" value="F:nucleotide binding"/>
    <property type="evidence" value="ECO:0007669"/>
    <property type="project" value="InterPro"/>
</dbReference>
<dbReference type="CDD" id="cd06142">
    <property type="entry name" value="RNaseD_exo"/>
    <property type="match status" value="1"/>
</dbReference>
<dbReference type="EC" id="3.1.13.5" evidence="6"/>
<dbReference type="SUPFAM" id="SSF47819">
    <property type="entry name" value="HRDC-like"/>
    <property type="match status" value="2"/>
</dbReference>
<dbReference type="Pfam" id="PF00570">
    <property type="entry name" value="HRDC"/>
    <property type="match status" value="1"/>
</dbReference>
<feature type="domain" description="HRDC" evidence="7">
    <location>
        <begin position="214"/>
        <end position="294"/>
    </location>
</feature>
<accession>A0A7W5BWK7</accession>